<dbReference type="PANTHER" id="PTHR15921:SF3">
    <property type="entry name" value="PRE-MRNA CLEAVAGE COMPLEX 2 PROTEIN PCF11"/>
    <property type="match status" value="1"/>
</dbReference>
<name>A0AAV0B3F0_PHAPC</name>
<dbReference type="EMBL" id="CALTRL010003386">
    <property type="protein sequence ID" value="CAH7681061.1"/>
    <property type="molecule type" value="Genomic_DNA"/>
</dbReference>
<evidence type="ECO:0000256" key="1">
    <source>
        <dbReference type="SAM" id="MobiDB-lite"/>
    </source>
</evidence>
<dbReference type="AlphaFoldDB" id="A0AAV0B3F0"/>
<dbReference type="InterPro" id="IPR006569">
    <property type="entry name" value="CID_dom"/>
</dbReference>
<dbReference type="GO" id="GO:0005737">
    <property type="term" value="C:cytoplasm"/>
    <property type="evidence" value="ECO:0007669"/>
    <property type="project" value="TreeGrafter"/>
</dbReference>
<dbReference type="Pfam" id="PF21936">
    <property type="entry name" value="Pcf11_C"/>
    <property type="match status" value="1"/>
</dbReference>
<dbReference type="GO" id="GO:0005849">
    <property type="term" value="C:mRNA cleavage factor complex"/>
    <property type="evidence" value="ECO:0007669"/>
    <property type="project" value="TreeGrafter"/>
</dbReference>
<dbReference type="CDD" id="cd16982">
    <property type="entry name" value="CID_Pcf11"/>
    <property type="match status" value="1"/>
</dbReference>
<dbReference type="GO" id="GO:0003729">
    <property type="term" value="F:mRNA binding"/>
    <property type="evidence" value="ECO:0007669"/>
    <property type="project" value="InterPro"/>
</dbReference>
<dbReference type="PANTHER" id="PTHR15921">
    <property type="entry name" value="PRE-MRNA CLEAVAGE COMPLEX II"/>
    <property type="match status" value="1"/>
</dbReference>
<feature type="domain" description="CID" evidence="2">
    <location>
        <begin position="14"/>
        <end position="153"/>
    </location>
</feature>
<reference evidence="3" key="1">
    <citation type="submission" date="2022-06" db="EMBL/GenBank/DDBJ databases">
        <authorList>
            <consortium name="SYNGENTA / RWTH Aachen University"/>
        </authorList>
    </citation>
    <scope>NUCLEOTIDE SEQUENCE</scope>
</reference>
<dbReference type="Proteomes" id="UP001153365">
    <property type="component" value="Unassembled WGS sequence"/>
</dbReference>
<dbReference type="Pfam" id="PF04818">
    <property type="entry name" value="CID"/>
    <property type="match status" value="1"/>
</dbReference>
<evidence type="ECO:0000313" key="3">
    <source>
        <dbReference type="EMBL" id="CAH7681061.1"/>
    </source>
</evidence>
<sequence length="764" mass="86382">MQGLPAPPPSIAYDVNEFRRFFQFGLSQLKYNNKYIINDLTTLASVYHHRMSTHIAKDIEIHIRDSHPGHRLIGFYVIDSICKNLGHPFPELFKPVIERLFLTAYRDVEELDPVVKVKFEELLGTWRTGSANQLELFGPDVQRRIEIGVFGSWKRGGAMFDSQAFLNGIKQRPAVATPAEKASILYDLRRILSERERIAANSPSDQANYAQMVTLQQLEQLVANQQLTLIQVEEIRQQLQPLKPSTPPPTSNLNGLSIEHCLPSQVILPPTPQAISQHLLSQSQPQPQIPAHANLLQALGIADPSSLANLSRLIETNPEMLQRAAQQANSTSIIAPQGNNIIPMPHGSVHSAPELIHQHLPTNLPVDIPQIAQPLAPANVFDSQQIAAALASLNTRSNYDFSQEAPSRERSSEPTNQHSPAPSTLSTGENVNYQHPDPAVMEYENMIAGLDIHLQSASINRAKPEDMCEVLYSCIPQLCRQDGSRFLFGRTGDQRASEQLDWHFRLKRRVRESGQRAQQRMWSQLESAWLNSHDFGVSMEEESARKYQSTKNGQARQDDHFQAENSSMQDLKKKYVIRPSSPGLANKPCPICQEGFETRFDDEEDEFYWINAIESTKEHGKKLIYHAACHYETIRNKARMKMRTELEENRLKRIGEEEEKRKANFSRNVTPAVDSKEGILQEDESFFGDDHTGQANVPRIKVEPKSPSPSKYLADETNSIAIDNIYTALGKRKELSLSDEIEHTDKKSRESFDNNELSKKTKTC</sequence>
<keyword evidence="4" id="KW-1185">Reference proteome</keyword>
<dbReference type="PROSITE" id="PS51391">
    <property type="entry name" value="CID"/>
    <property type="match status" value="1"/>
</dbReference>
<feature type="region of interest" description="Disordered" evidence="1">
    <location>
        <begin position="686"/>
        <end position="713"/>
    </location>
</feature>
<organism evidence="3 4">
    <name type="scientific">Phakopsora pachyrhizi</name>
    <name type="common">Asian soybean rust disease fungus</name>
    <dbReference type="NCBI Taxonomy" id="170000"/>
    <lineage>
        <taxon>Eukaryota</taxon>
        <taxon>Fungi</taxon>
        <taxon>Dikarya</taxon>
        <taxon>Basidiomycota</taxon>
        <taxon>Pucciniomycotina</taxon>
        <taxon>Pucciniomycetes</taxon>
        <taxon>Pucciniales</taxon>
        <taxon>Phakopsoraceae</taxon>
        <taxon>Phakopsora</taxon>
    </lineage>
</organism>
<accession>A0AAV0B3F0</accession>
<dbReference type="GO" id="GO:0031124">
    <property type="term" value="P:mRNA 3'-end processing"/>
    <property type="evidence" value="ECO:0007669"/>
    <property type="project" value="InterPro"/>
</dbReference>
<feature type="compositionally biased region" description="Polar residues" evidence="1">
    <location>
        <begin position="413"/>
        <end position="433"/>
    </location>
</feature>
<evidence type="ECO:0000313" key="4">
    <source>
        <dbReference type="Proteomes" id="UP001153365"/>
    </source>
</evidence>
<feature type="region of interest" description="Disordered" evidence="1">
    <location>
        <begin position="400"/>
        <end position="435"/>
    </location>
</feature>
<dbReference type="InterPro" id="IPR045154">
    <property type="entry name" value="PCF11-like"/>
</dbReference>
<dbReference type="GO" id="GO:0000993">
    <property type="term" value="F:RNA polymerase II complex binding"/>
    <property type="evidence" value="ECO:0007669"/>
    <property type="project" value="InterPro"/>
</dbReference>
<dbReference type="InterPro" id="IPR047415">
    <property type="entry name" value="Pcf11_CID"/>
</dbReference>
<feature type="region of interest" description="Disordered" evidence="1">
    <location>
        <begin position="737"/>
        <end position="764"/>
    </location>
</feature>
<dbReference type="InterPro" id="IPR054127">
    <property type="entry name" value="Pcf11_C"/>
</dbReference>
<dbReference type="Gene3D" id="1.25.40.90">
    <property type="match status" value="1"/>
</dbReference>
<comment type="caution">
    <text evidence="3">The sequence shown here is derived from an EMBL/GenBank/DDBJ whole genome shotgun (WGS) entry which is preliminary data.</text>
</comment>
<evidence type="ECO:0000259" key="2">
    <source>
        <dbReference type="PROSITE" id="PS51391"/>
    </source>
</evidence>
<dbReference type="InterPro" id="IPR008942">
    <property type="entry name" value="ENTH_VHS"/>
</dbReference>
<dbReference type="GO" id="GO:0006369">
    <property type="term" value="P:termination of RNA polymerase II transcription"/>
    <property type="evidence" value="ECO:0007669"/>
    <property type="project" value="InterPro"/>
</dbReference>
<gene>
    <name evidence="3" type="ORF">PPACK8108_LOCUS13606</name>
</gene>
<dbReference type="FunFam" id="1.25.40.90:FF:000016">
    <property type="entry name" value="mRNA cleavage factor complex component Pcf11"/>
    <property type="match status" value="1"/>
</dbReference>
<protein>
    <recommendedName>
        <fullName evidence="2">CID domain-containing protein</fullName>
    </recommendedName>
</protein>
<proteinExistence type="predicted"/>
<dbReference type="SMART" id="SM00582">
    <property type="entry name" value="RPR"/>
    <property type="match status" value="1"/>
</dbReference>
<dbReference type="SUPFAM" id="SSF48464">
    <property type="entry name" value="ENTH/VHS domain"/>
    <property type="match status" value="1"/>
</dbReference>